<protein>
    <submittedName>
        <fullName evidence="1">Uncharacterized protein</fullName>
    </submittedName>
</protein>
<dbReference type="EMBL" id="JAZDWU010000005">
    <property type="protein sequence ID" value="KAL0001318.1"/>
    <property type="molecule type" value="Genomic_DNA"/>
</dbReference>
<accession>A0AAW2CUW0</accession>
<gene>
    <name evidence="1" type="ORF">SO802_015099</name>
</gene>
<reference evidence="1 2" key="1">
    <citation type="submission" date="2024-01" db="EMBL/GenBank/DDBJ databases">
        <title>A telomere-to-telomere, gap-free genome of sweet tea (Lithocarpus litseifolius).</title>
        <authorList>
            <person name="Zhou J."/>
        </authorList>
    </citation>
    <scope>NUCLEOTIDE SEQUENCE [LARGE SCALE GENOMIC DNA]</scope>
    <source>
        <strain evidence="1">Zhou-2022a</strain>
        <tissue evidence="1">Leaf</tissue>
    </source>
</reference>
<dbReference type="AlphaFoldDB" id="A0AAW2CUW0"/>
<proteinExistence type="predicted"/>
<dbReference type="Proteomes" id="UP001459277">
    <property type="component" value="Unassembled WGS sequence"/>
</dbReference>
<comment type="caution">
    <text evidence="1">The sequence shown here is derived from an EMBL/GenBank/DDBJ whole genome shotgun (WGS) entry which is preliminary data.</text>
</comment>
<keyword evidence="2" id="KW-1185">Reference proteome</keyword>
<sequence length="109" mass="12516">MTGDVWLSHKATWYESFGETERVYNGQHPYPGLLINTETEDPVIRDPSWLSEMLEAGFMSKLILTSANQISLFPNDIQEAAAQIGELNYMKLTIWSTLLTWDTSYYMDS</sequence>
<name>A0AAW2CUW0_9ROSI</name>
<evidence type="ECO:0000313" key="2">
    <source>
        <dbReference type="Proteomes" id="UP001459277"/>
    </source>
</evidence>
<organism evidence="1 2">
    <name type="scientific">Lithocarpus litseifolius</name>
    <dbReference type="NCBI Taxonomy" id="425828"/>
    <lineage>
        <taxon>Eukaryota</taxon>
        <taxon>Viridiplantae</taxon>
        <taxon>Streptophyta</taxon>
        <taxon>Embryophyta</taxon>
        <taxon>Tracheophyta</taxon>
        <taxon>Spermatophyta</taxon>
        <taxon>Magnoliopsida</taxon>
        <taxon>eudicotyledons</taxon>
        <taxon>Gunneridae</taxon>
        <taxon>Pentapetalae</taxon>
        <taxon>rosids</taxon>
        <taxon>fabids</taxon>
        <taxon>Fagales</taxon>
        <taxon>Fagaceae</taxon>
        <taxon>Lithocarpus</taxon>
    </lineage>
</organism>
<evidence type="ECO:0000313" key="1">
    <source>
        <dbReference type="EMBL" id="KAL0001318.1"/>
    </source>
</evidence>